<feature type="domain" description="Cation/H+ exchanger transmembrane" evidence="11">
    <location>
        <begin position="11"/>
        <end position="412"/>
    </location>
</feature>
<feature type="transmembrane region" description="Helical" evidence="10">
    <location>
        <begin position="182"/>
        <end position="204"/>
    </location>
</feature>
<sequence>MENYSIIIFILAIVIGLSAFADKVKLPYPILLVIVGVAIGFIPSMGEIEINPEIIFLLFLPPLLYDASFNISPKDFKTNINTIGALAISLVFLTTLGIAIVAYYIIPGMTWPLAFVLGSILSATDAVAAISITKGLNLSHKTLTILEGESLINDASALVAYRFAVASVMGSAFIIWKATLQFVLLLGGGFLVGFVMAKILAFILSRVHKKNVEVTISFMLLMPFVTYLIAEHLHVSGVIAVVVLGLTIARFSKKIFPESLKNQSRSLWDIIIFILNGLIFILIGLNFRYILKDIPNDMILPYIGYAAIITLVALLIRMARIFLQKINLQKAFQNTKRKRKVSEHALLDFNNSIIISWSGMRGIVSLAIALGLPKLLEDGTPFPERTVIIFISVAVVLLTLIGQGLTLPFIVKTLNAGKEDGKEEESKP</sequence>
<evidence type="ECO:0000256" key="4">
    <source>
        <dbReference type="ARBA" id="ARBA00022692"/>
    </source>
</evidence>
<dbReference type="Gene3D" id="6.10.140.1330">
    <property type="match status" value="1"/>
</dbReference>
<keyword evidence="10" id="KW-0050">Antiport</keyword>
<evidence type="ECO:0000256" key="3">
    <source>
        <dbReference type="ARBA" id="ARBA00022475"/>
    </source>
</evidence>
<dbReference type="Pfam" id="PF00999">
    <property type="entry name" value="Na_H_Exchanger"/>
    <property type="match status" value="1"/>
</dbReference>
<reference evidence="12 13" key="1">
    <citation type="journal article" date="2023" name="Chemosphere">
        <title>Whole genome analysis of Flavobacterium aziz-sancarii sp. nov., isolated from Ardley Island (Antarctica), revealed a rich resistome and bioremediation potential.</title>
        <authorList>
            <person name="Otur C."/>
            <person name="Okay S."/>
            <person name="Kurt-Kizildogan A."/>
        </authorList>
    </citation>
    <scope>NUCLEOTIDE SEQUENCE [LARGE SCALE GENOMIC DNA]</scope>
    <source>
        <strain evidence="12 13">AC</strain>
    </source>
</reference>
<feature type="transmembrane region" description="Helical" evidence="10">
    <location>
        <begin position="271"/>
        <end position="290"/>
    </location>
</feature>
<keyword evidence="6 10" id="KW-0915">Sodium</keyword>
<comment type="function">
    <text evidence="10">Na(+)/H(+) antiporter that extrudes sodium in exchange for external protons.</text>
</comment>
<feature type="transmembrane region" description="Helical" evidence="10">
    <location>
        <begin position="157"/>
        <end position="176"/>
    </location>
</feature>
<evidence type="ECO:0000256" key="10">
    <source>
        <dbReference type="RuleBase" id="RU366002"/>
    </source>
</evidence>
<comment type="subcellular location">
    <subcellularLocation>
        <location evidence="1 10">Cell membrane</location>
        <topology evidence="1 10">Multi-pass membrane protein</topology>
    </subcellularLocation>
</comment>
<keyword evidence="3 10" id="KW-1003">Cell membrane</keyword>
<keyword evidence="2 10" id="KW-0813">Transport</keyword>
<keyword evidence="5 10" id="KW-1133">Transmembrane helix</keyword>
<dbReference type="InterPro" id="IPR006153">
    <property type="entry name" value="Cation/H_exchanger_TM"/>
</dbReference>
<feature type="transmembrane region" description="Helical" evidence="10">
    <location>
        <begin position="28"/>
        <end position="48"/>
    </location>
</feature>
<feature type="transmembrane region" description="Helical" evidence="10">
    <location>
        <begin position="344"/>
        <end position="368"/>
    </location>
</feature>
<protein>
    <submittedName>
        <fullName evidence="12">Na+/H+ antiporter</fullName>
    </submittedName>
</protein>
<evidence type="ECO:0000256" key="7">
    <source>
        <dbReference type="ARBA" id="ARBA00023065"/>
    </source>
</evidence>
<comment type="similarity">
    <text evidence="10">Belongs to the monovalent cation:proton antiporter 1 (CPA1) transporter (TC 2.A.36) family.</text>
</comment>
<dbReference type="Proteomes" id="UP001212170">
    <property type="component" value="Unassembled WGS sequence"/>
</dbReference>
<feature type="transmembrane region" description="Helical" evidence="10">
    <location>
        <begin position="388"/>
        <end position="411"/>
    </location>
</feature>
<dbReference type="EMBL" id="JAMZNK010000009">
    <property type="protein sequence ID" value="MDA6069502.1"/>
    <property type="molecule type" value="Genomic_DNA"/>
</dbReference>
<keyword evidence="8 10" id="KW-0472">Membrane</keyword>
<keyword evidence="7 10" id="KW-0406">Ion transport</keyword>
<evidence type="ECO:0000256" key="5">
    <source>
        <dbReference type="ARBA" id="ARBA00022989"/>
    </source>
</evidence>
<accession>A0ABT4WAE1</accession>
<evidence type="ECO:0000313" key="13">
    <source>
        <dbReference type="Proteomes" id="UP001212170"/>
    </source>
</evidence>
<feature type="transmembrane region" description="Helical" evidence="10">
    <location>
        <begin position="302"/>
        <end position="323"/>
    </location>
</feature>
<gene>
    <name evidence="12" type="ORF">NJT12_07720</name>
</gene>
<dbReference type="PANTHER" id="PTHR10110:SF86">
    <property type="entry name" value="SODIUM_HYDROGEN EXCHANGER 7"/>
    <property type="match status" value="1"/>
</dbReference>
<evidence type="ECO:0000256" key="9">
    <source>
        <dbReference type="ARBA" id="ARBA00023201"/>
    </source>
</evidence>
<dbReference type="NCBIfam" id="TIGR00831">
    <property type="entry name" value="a_cpa1"/>
    <property type="match status" value="1"/>
</dbReference>
<evidence type="ECO:0000256" key="2">
    <source>
        <dbReference type="ARBA" id="ARBA00022448"/>
    </source>
</evidence>
<evidence type="ECO:0000256" key="8">
    <source>
        <dbReference type="ARBA" id="ARBA00023136"/>
    </source>
</evidence>
<keyword evidence="9 10" id="KW-0739">Sodium transport</keyword>
<keyword evidence="4 10" id="KW-0812">Transmembrane</keyword>
<feature type="transmembrane region" description="Helical" evidence="10">
    <location>
        <begin position="6"/>
        <end position="21"/>
    </location>
</feature>
<evidence type="ECO:0000313" key="12">
    <source>
        <dbReference type="EMBL" id="MDA6069502.1"/>
    </source>
</evidence>
<evidence type="ECO:0000256" key="1">
    <source>
        <dbReference type="ARBA" id="ARBA00004651"/>
    </source>
</evidence>
<feature type="transmembrane region" description="Helical" evidence="10">
    <location>
        <begin position="112"/>
        <end position="136"/>
    </location>
</feature>
<evidence type="ECO:0000259" key="11">
    <source>
        <dbReference type="Pfam" id="PF00999"/>
    </source>
</evidence>
<keyword evidence="13" id="KW-1185">Reference proteome</keyword>
<feature type="transmembrane region" description="Helical" evidence="10">
    <location>
        <begin position="235"/>
        <end position="251"/>
    </location>
</feature>
<evidence type="ECO:0000256" key="6">
    <source>
        <dbReference type="ARBA" id="ARBA00023053"/>
    </source>
</evidence>
<dbReference type="RefSeq" id="WP_271335307.1">
    <property type="nucleotide sequence ID" value="NZ_JAMZNK010000009.1"/>
</dbReference>
<name>A0ABT4WAE1_9FLAO</name>
<dbReference type="InterPro" id="IPR004705">
    <property type="entry name" value="Cation/H_exchanger_CPA1_bac"/>
</dbReference>
<dbReference type="PANTHER" id="PTHR10110">
    <property type="entry name" value="SODIUM/HYDROGEN EXCHANGER"/>
    <property type="match status" value="1"/>
</dbReference>
<dbReference type="InterPro" id="IPR018422">
    <property type="entry name" value="Cation/H_exchanger_CPA1"/>
</dbReference>
<feature type="transmembrane region" description="Helical" evidence="10">
    <location>
        <begin position="83"/>
        <end position="106"/>
    </location>
</feature>
<comment type="caution">
    <text evidence="12">The sequence shown here is derived from an EMBL/GenBank/DDBJ whole genome shotgun (WGS) entry which is preliminary data.</text>
</comment>
<proteinExistence type="inferred from homology"/>
<organism evidence="12 13">
    <name type="scientific">Flavobacterium azizsancarii</name>
    <dbReference type="NCBI Taxonomy" id="2961580"/>
    <lineage>
        <taxon>Bacteria</taxon>
        <taxon>Pseudomonadati</taxon>
        <taxon>Bacteroidota</taxon>
        <taxon>Flavobacteriia</taxon>
        <taxon>Flavobacteriales</taxon>
        <taxon>Flavobacteriaceae</taxon>
        <taxon>Flavobacterium</taxon>
    </lineage>
</organism>